<dbReference type="Proteomes" id="UP000092565">
    <property type="component" value="Chromosome"/>
</dbReference>
<evidence type="ECO:0000313" key="4">
    <source>
        <dbReference type="Proteomes" id="UP001218364"/>
    </source>
</evidence>
<proteinExistence type="predicted"/>
<evidence type="ECO:0000313" key="2">
    <source>
        <dbReference type="EMBL" id="MDE4166310.1"/>
    </source>
</evidence>
<dbReference type="EMBL" id="JARCJK010000005">
    <property type="protein sequence ID" value="MDE4166310.1"/>
    <property type="molecule type" value="Genomic_DNA"/>
</dbReference>
<keyword evidence="3" id="KW-1185">Reference proteome</keyword>
<dbReference type="PATRIC" id="fig|60890.4.peg.3353"/>
<sequence>MQVILHVGAHGTEEDRLLKTLLNNKEAAAKRGVAIPGPGKYRYLLKDCMGALLTGTPAPDSGEVLWDSILEQEHADRVILSNPHFFGSQRQALEGHNFYPEAEMRMGALARLFPEDQLEIHMGLRDPGSLLPTLLADASPQRVDQVLQSSDPVALRWSNLLLRLRTAVPDVPITVWCYEDMPLNWAQILRQMMGFNSEERISGGMDLLSSIMSTEGMKRLRAYLHEHRDMTEAHKQRVIAAFLGKYAIDEAIEEEIDLPGWTEDLMDTLSYLYEEDLEQIAQIPGVTLLSA</sequence>
<evidence type="ECO:0000313" key="3">
    <source>
        <dbReference type="Proteomes" id="UP000092565"/>
    </source>
</evidence>
<dbReference type="OrthoDB" id="7816979at2"/>
<accession>A0A1B0ZW15</accession>
<name>A0A1B0ZW15_9RHOB</name>
<gene>
    <name evidence="1" type="ORF">JL2886_03441</name>
    <name evidence="2" type="ORF">PXK24_11450</name>
</gene>
<organism evidence="1 3">
    <name type="scientific">Phaeobacter gallaeciensis</name>
    <dbReference type="NCBI Taxonomy" id="60890"/>
    <lineage>
        <taxon>Bacteria</taxon>
        <taxon>Pseudomonadati</taxon>
        <taxon>Pseudomonadota</taxon>
        <taxon>Alphaproteobacteria</taxon>
        <taxon>Rhodobacterales</taxon>
        <taxon>Roseobacteraceae</taxon>
        <taxon>Phaeobacter</taxon>
    </lineage>
</organism>
<dbReference type="EMBL" id="CP015124">
    <property type="protein sequence ID" value="ANP38318.1"/>
    <property type="molecule type" value="Genomic_DNA"/>
</dbReference>
<reference evidence="1 3" key="1">
    <citation type="submission" date="2016-04" db="EMBL/GenBank/DDBJ databases">
        <authorList>
            <person name="Evans L.H."/>
            <person name="Alamgir A."/>
            <person name="Owens N."/>
            <person name="Weber N.D."/>
            <person name="Virtaneva K."/>
            <person name="Barbian K."/>
            <person name="Babar A."/>
            <person name="Rosenke K."/>
        </authorList>
    </citation>
    <scope>NUCLEOTIDE SEQUENCE [LARGE SCALE GENOMIC DNA]</scope>
    <source>
        <strain evidence="1 3">JL2886</strain>
    </source>
</reference>
<reference evidence="2 4" key="2">
    <citation type="submission" date="2023-02" db="EMBL/GenBank/DDBJ databases">
        <title>Population genomics of bacteria associated with diatom.</title>
        <authorList>
            <person name="Xie J."/>
            <person name="Wang H."/>
        </authorList>
    </citation>
    <scope>NUCLEOTIDE SEQUENCE [LARGE SCALE GENOMIC DNA]</scope>
    <source>
        <strain evidence="2 4">PT47_8</strain>
    </source>
</reference>
<protein>
    <submittedName>
        <fullName evidence="1">Uncharacterized protein</fullName>
    </submittedName>
</protein>
<dbReference type="Proteomes" id="UP001218364">
    <property type="component" value="Unassembled WGS sequence"/>
</dbReference>
<evidence type="ECO:0000313" key="1">
    <source>
        <dbReference type="EMBL" id="ANP38318.1"/>
    </source>
</evidence>
<dbReference type="RefSeq" id="WP_065272992.1">
    <property type="nucleotide sequence ID" value="NZ_CP015124.1"/>
</dbReference>
<dbReference type="AlphaFoldDB" id="A0A1B0ZW15"/>